<evidence type="ECO:0000313" key="3">
    <source>
        <dbReference type="EMBL" id="AND79784.1"/>
    </source>
</evidence>
<proteinExistence type="predicted"/>
<dbReference type="AlphaFoldDB" id="A0A172Q8I8"/>
<feature type="transmembrane region" description="Helical" evidence="2">
    <location>
        <begin position="232"/>
        <end position="252"/>
    </location>
</feature>
<dbReference type="STRING" id="1811193.A0O21_06965"/>
<feature type="transmembrane region" description="Helical" evidence="2">
    <location>
        <begin position="6"/>
        <end position="26"/>
    </location>
</feature>
<dbReference type="RefSeq" id="WP_067063470.1">
    <property type="nucleotide sequence ID" value="NZ_CP014699.1"/>
</dbReference>
<feature type="transmembrane region" description="Helical" evidence="2">
    <location>
        <begin position="166"/>
        <end position="184"/>
    </location>
</feature>
<sequence>MSIATMAELLAAFGIGTIVSAIFTFIQSSKRNRLDYITKERSKWRREIKLIAVNLSNRRNRLSAINRLKTLINSYGFRMNFKYSQEYYMKDGHIWDLLDSFDYSNDQVDKLVKYLELLLKYDWERSKKETQFQFLRYSYNVIRCLALLFLLATFFIYTSNINSNHYYFYICMFFDWYSIICLFAQDLVEGSWEIDSFISSKKQLMLLVFFYIIPYMYVIIKLIHFYTNKFSFYENFVFILFIVSILSAIYFFSKHFGKKQEYVAKLKNIDFENPKMTEQVNELYNEINHLQNQLYRFDYQVTKNELSKLKNKRDKLKVHLNEKQKEIQK</sequence>
<feature type="transmembrane region" description="Helical" evidence="2">
    <location>
        <begin position="137"/>
        <end position="160"/>
    </location>
</feature>
<keyword evidence="4" id="KW-1185">Reference proteome</keyword>
<protein>
    <submittedName>
        <fullName evidence="3">Uncharacterized protein</fullName>
    </submittedName>
</protein>
<keyword evidence="1" id="KW-0175">Coiled coil</keyword>
<feature type="coiled-coil region" evidence="1">
    <location>
        <begin position="273"/>
        <end position="329"/>
    </location>
</feature>
<evidence type="ECO:0000313" key="4">
    <source>
        <dbReference type="Proteomes" id="UP000077317"/>
    </source>
</evidence>
<dbReference type="KEGG" id="spat:A0O21_06965"/>
<name>A0A172Q8I8_9STRE</name>
<organism evidence="3 4">
    <name type="scientific">Streptococcus pantholopis</name>
    <dbReference type="NCBI Taxonomy" id="1811193"/>
    <lineage>
        <taxon>Bacteria</taxon>
        <taxon>Bacillati</taxon>
        <taxon>Bacillota</taxon>
        <taxon>Bacilli</taxon>
        <taxon>Lactobacillales</taxon>
        <taxon>Streptococcaceae</taxon>
        <taxon>Streptococcus</taxon>
    </lineage>
</organism>
<dbReference type="Proteomes" id="UP000077317">
    <property type="component" value="Chromosome"/>
</dbReference>
<accession>A0A172Q8I8</accession>
<evidence type="ECO:0000256" key="2">
    <source>
        <dbReference type="SAM" id="Phobius"/>
    </source>
</evidence>
<reference evidence="4" key="2">
    <citation type="submission" date="2016-03" db="EMBL/GenBank/DDBJ databases">
        <title>Streptococcus antelopensis sp. nov., isolated from the feces of the Tibetan antelope (Pantholops hodgsonii) in Hoh Xil National Nature Reserve, Qinghai, China.</title>
        <authorList>
            <person name="Bai X."/>
        </authorList>
    </citation>
    <scope>NUCLEOTIDE SEQUENCE [LARGE SCALE GENOMIC DNA]</scope>
    <source>
        <strain evidence="4">TA 26</strain>
    </source>
</reference>
<keyword evidence="2" id="KW-0472">Membrane</keyword>
<reference evidence="3 4" key="1">
    <citation type="journal article" date="2016" name="Int. J. Syst. Evol. Microbiol.">
        <title>Streptococcuspantholopis sp. nov., isolated from faeces of the Tibetan antelope (Pantholops hodgsonii).</title>
        <authorList>
            <person name="Bai X."/>
            <person name="Xiong Y."/>
            <person name="Lu S."/>
            <person name="Jin D."/>
            <person name="Lai X."/>
            <person name="Yang J."/>
            <person name="Niu L."/>
            <person name="Hu S."/>
            <person name="Meng X."/>
            <person name="Pu J."/>
            <person name="Ye C."/>
            <person name="Xu J."/>
        </authorList>
    </citation>
    <scope>NUCLEOTIDE SEQUENCE [LARGE SCALE GENOMIC DNA]</scope>
    <source>
        <strain evidence="3 4">TA 26</strain>
    </source>
</reference>
<keyword evidence="2" id="KW-1133">Transmembrane helix</keyword>
<evidence type="ECO:0000256" key="1">
    <source>
        <dbReference type="SAM" id="Coils"/>
    </source>
</evidence>
<dbReference type="EMBL" id="CP014699">
    <property type="protein sequence ID" value="AND79784.1"/>
    <property type="molecule type" value="Genomic_DNA"/>
</dbReference>
<keyword evidence="2" id="KW-0812">Transmembrane</keyword>
<feature type="transmembrane region" description="Helical" evidence="2">
    <location>
        <begin position="204"/>
        <end position="226"/>
    </location>
</feature>
<dbReference type="OrthoDB" id="2236138at2"/>
<gene>
    <name evidence="3" type="ORF">A0O21_06965</name>
</gene>